<dbReference type="PATRIC" id="fig|1114856.3.peg.1743"/>
<dbReference type="GO" id="GO:0005737">
    <property type="term" value="C:cytoplasm"/>
    <property type="evidence" value="ECO:0007669"/>
    <property type="project" value="TreeGrafter"/>
</dbReference>
<gene>
    <name evidence="2" type="ORF">C496_08351</name>
</gene>
<dbReference type="PANTHER" id="PTHR42850:SF4">
    <property type="entry name" value="ZINC-DEPENDENT ENDOPOLYPHOSPHATASE"/>
    <property type="match status" value="1"/>
</dbReference>
<organism evidence="2 3">
    <name type="scientific">Natronorubrum tibetense GA33</name>
    <dbReference type="NCBI Taxonomy" id="1114856"/>
    <lineage>
        <taxon>Archaea</taxon>
        <taxon>Methanobacteriati</taxon>
        <taxon>Methanobacteriota</taxon>
        <taxon>Stenosarchaea group</taxon>
        <taxon>Halobacteria</taxon>
        <taxon>Halobacteriales</taxon>
        <taxon>Natrialbaceae</taxon>
        <taxon>Natronorubrum</taxon>
    </lineage>
</organism>
<dbReference type="InterPro" id="IPR004843">
    <property type="entry name" value="Calcineurin-like_PHP"/>
</dbReference>
<name>L9VXP6_9EURY</name>
<dbReference type="STRING" id="1114856.GCA_000383975_02094"/>
<dbReference type="PANTHER" id="PTHR42850">
    <property type="entry name" value="METALLOPHOSPHOESTERASE"/>
    <property type="match status" value="1"/>
</dbReference>
<evidence type="ECO:0000313" key="2">
    <source>
        <dbReference type="EMBL" id="ELY41791.1"/>
    </source>
</evidence>
<keyword evidence="3" id="KW-1185">Reference proteome</keyword>
<sequence length="230" mass="25072">MTVTNPPSETQVSFDHRRIDLEAYDSVYVVGDVHGCLDALETLLSTLDLGENDLAIFVGDLVRKGPESEAVVDRIRASPQLMSVRGNNEQKLIDGTATLEEFGPSAQAYIESLPVAISWDGGLVVHGGIEPSRPFTAHSSEELLTMRAPDGDGYDGPFWFDEYDGNPRVFFGHTVLEQPLDGERTVGLDTGCVYGGSLTAYDVRREVFVSVPADEHVNRDEEKIVATGGR</sequence>
<evidence type="ECO:0000259" key="1">
    <source>
        <dbReference type="Pfam" id="PF00149"/>
    </source>
</evidence>
<evidence type="ECO:0000313" key="3">
    <source>
        <dbReference type="Proteomes" id="UP000011599"/>
    </source>
</evidence>
<dbReference type="EMBL" id="AOHW01000026">
    <property type="protein sequence ID" value="ELY41791.1"/>
    <property type="molecule type" value="Genomic_DNA"/>
</dbReference>
<reference evidence="2 3" key="1">
    <citation type="journal article" date="2014" name="PLoS Genet.">
        <title>Phylogenetically driven sequencing of extremely halophilic archaea reveals strategies for static and dynamic osmo-response.</title>
        <authorList>
            <person name="Becker E.A."/>
            <person name="Seitzer P.M."/>
            <person name="Tritt A."/>
            <person name="Larsen D."/>
            <person name="Krusor M."/>
            <person name="Yao A.I."/>
            <person name="Wu D."/>
            <person name="Madern D."/>
            <person name="Eisen J.A."/>
            <person name="Darling A.E."/>
            <person name="Facciotti M.T."/>
        </authorList>
    </citation>
    <scope>NUCLEOTIDE SEQUENCE [LARGE SCALE GENOMIC DNA]</scope>
    <source>
        <strain evidence="2 3">GA33</strain>
    </source>
</reference>
<dbReference type="GO" id="GO:0016791">
    <property type="term" value="F:phosphatase activity"/>
    <property type="evidence" value="ECO:0007669"/>
    <property type="project" value="TreeGrafter"/>
</dbReference>
<dbReference type="Pfam" id="PF00149">
    <property type="entry name" value="Metallophos"/>
    <property type="match status" value="1"/>
</dbReference>
<dbReference type="SUPFAM" id="SSF56300">
    <property type="entry name" value="Metallo-dependent phosphatases"/>
    <property type="match status" value="1"/>
</dbReference>
<dbReference type="AlphaFoldDB" id="L9VXP6"/>
<dbReference type="Gene3D" id="3.60.21.10">
    <property type="match status" value="1"/>
</dbReference>
<feature type="domain" description="Calcineurin-like phosphoesterase" evidence="1">
    <location>
        <begin position="27"/>
        <end position="177"/>
    </location>
</feature>
<proteinExistence type="predicted"/>
<dbReference type="eggNOG" id="arCOG01143">
    <property type="taxonomic scope" value="Archaea"/>
</dbReference>
<dbReference type="RefSeq" id="WP_006089489.1">
    <property type="nucleotide sequence ID" value="NZ_AOHW01000026.1"/>
</dbReference>
<dbReference type="Proteomes" id="UP000011599">
    <property type="component" value="Unassembled WGS sequence"/>
</dbReference>
<dbReference type="CDD" id="cd00144">
    <property type="entry name" value="MPP_PPP_family"/>
    <property type="match status" value="1"/>
</dbReference>
<comment type="caution">
    <text evidence="2">The sequence shown here is derived from an EMBL/GenBank/DDBJ whole genome shotgun (WGS) entry which is preliminary data.</text>
</comment>
<dbReference type="InterPro" id="IPR050126">
    <property type="entry name" value="Ap4A_hydrolase"/>
</dbReference>
<dbReference type="OrthoDB" id="303721at2157"/>
<dbReference type="InterPro" id="IPR029052">
    <property type="entry name" value="Metallo-depent_PP-like"/>
</dbReference>
<protein>
    <submittedName>
        <fullName evidence="2">Metallophosphoesterase</fullName>
    </submittedName>
</protein>
<accession>L9VXP6</accession>